<feature type="domain" description="Cell morphogenesis protein N-terminal" evidence="2">
    <location>
        <begin position="235"/>
        <end position="766"/>
    </location>
</feature>
<keyword evidence="6" id="KW-1185">Reference proteome</keyword>
<dbReference type="InterPro" id="IPR029473">
    <property type="entry name" value="MOR2-PAG1_mid"/>
</dbReference>
<dbReference type="InterPro" id="IPR025614">
    <property type="entry name" value="Cell_morpho_N"/>
</dbReference>
<sequence>MSQEDGRSVGSAGSAGGAGSAGPDSESDHNDHQTTIQNQTYGQDQDQDPDQVLEDVIVVLDRIASLSVDMFEPSDFKGRFTKIKSKSRMKTQIIRASPVGLKPPLPPTSGPSSERKGPVAMVPVTVDPESKPGEFVLKSLFANFTSVSERKIRIIMAEPLEKPLNKSLQRGEDLQFDQLISTMSSLAEYCLPSILKTLFDWYKRQNGLEDESHEYRPRANTKSKSDEQQKDYLLERRDLAIDFIFSLVLIEVLKQIPLHPLMDGLIQEVINLAFKHFKYKEGYLGPNTGNMHMVADLYAEVVGVVAQSRFPAVRKKFISELKELRQKEQNHYVFQSTISLIMGVKFFRIKMYPVEDFEASFQFMQECAQYFLEVKDKDIKHSLAGLFVEILVPVAATVKNEVNVPCLRNFVESLYDTTLDLSSRKKHSLALYPLVTCLLCVSQKQLFLNRWHIFLNNCLSNLKNKDPKMARVALEALYRLLWVYMIRIKCESNTGTQSRLTSITTTLFPKGSRSVVPRDMPLNIFVKIIQFIAQERLDFAMKEIIFDLLCVGKPAKAFSLNPERMNIGLRAFLVIADALQQKDGEPPMPNTGATLPSGNSLKKKKTYLSKTLTEDEAQLIGMSLYYSQVRKAIDNILRHLDKEVGRCMMLTNVQMLNKEPEDMITGERKPKIDLFRTCVAAIPRILPDSMSKPELIDLLSRLTVHMDDELRLISQNSLQSLLLDFSDWREDVLFGYTHFLLREVQDTHQGLQDSSIKLLLQLLTQWRLTLQVPGNKRAAEASPRLPDRSPHCSVLHAVEGLALLLLCSCQTSTRKLAVSVLREIRILFNTIGHAEDDDKPMIEVMDQLSPAVMDSFVHVAVSDSSTLPLSHQVDLQWLVEWTARLVSSAYDVKSPSHVWIYAQCVKDPWVLCLHSFLRQEHLPKLCPTALSYAWPYAFTRLQLLLPLVDPNSPVNAKKTSSAGSSDSSISLWRNYLILCLGVAKPSIMSPGHLRASTPEITATTPDGSVTYDNKVIGTPSVAWLLKQLVPLMRAESIEITECLVLGLGRTNALVFRELVEELHPLMKEALERRPENKKRRERRDLLRLQLLRIFELLADAGVISDSTNGALERDSLALGALFLEYVDLTRMLLEAENDKELDVLKDIRAHFSGMVANLIQCVPVHHRRFLFPQQSLRHHLFILFSQWAGPFSVMFTPLDRYSDRNHQITRYQYCSLKAMSAVLCCGPVFDNVGLSTDGYLYKWLDNILACHDLRVHRLGCEVVILLLELNPDQVNLFNWAVDRCFTGSYQLASGCFKAIATVCGSRNYPCDIVTLLNLVLFKSSDTSREIYEISMQLMQVLESKLCVYSKRMVEQKPGNILYGTHGPLPPLYSVSLSSLSTQLASMYPELTLPLFSEVSQRFSTTHPNGRQIMLSYLLPWLSNIELVDTGLLPPASSPCTPEEEPRGRAHTLGLAPRLRGNGWGSLQASSLVLNNLMFMTAKYGDEVPGPEMENAWNALVSNEKWSNNLRTALQFLISLCGVSSDTTLLPYIKKVVIYLCRNNTIQTMEELLFELQQTDPVNPVVLHCDNPPFYRFAASNKMSAHHSGTTSSSNTVVAGQENFPETEESKLARENEERWVPITAPFGAKAHNRLESRYSNSSGGSYDDEKNDPLPPYAGWLMSVLETNRPQPLPMPVNGGCWAPLVDYLPETITPRGPLHRCNIAVIFMTEMVVDHSVREDWALHLPLLLHALFLGLDHYRPEVFEHSKRLLLHLLIALSCNNNFQVIASVLLLTREISDNKTLTIKSSYQPEYQYSGGPDFLREWQASPVADSGMSSSSNSSSASLGGGSTGGSVGNLPMVTPDDLEDLEDTASEADNKTNKLIEFLTTSAWSTVLSILRAFGPLWVHEDITPKNPNCKSSDQLSNFLRHVISVFKESKSDFHLEQQLSDVALQTALCSSSRHYAGRSFQIFRALKQPINAHAVSDLLSRLVEVVGEHGDEVQGYVMEVLLTLESVVVNLAECLKNSDLMAALTRTSSPDFLTNEKLEKQFNRKSTGQLNLPGVGLSGLSAERSRHQRSYSVPKKFGESGNQSHDPPRSATLDRIQACTNHGLGRPGRSIHASSASTNRIDPSVLSDPAHVSHPSSLLATVFWVAVSLMESDFEFEYQMSLRLVHKLLSKVPLDRAENRERLEKLQAQLRWSGFSGLQQLLLKGFTSQTTSDLTLQLFCQLTPVSRVPVVDTSQAIGFPLNVLCLLPHLVQHFGHPTQFCKESAERIAQVCLEEKNTKLSHLAHVMTLYKNRSYTRDPFSWVSVVCRYLHEAFADITLNMVTYMAELLDKGLPSMQQSLLQIIYCLLSHMDMTVVQVKQFNADVLKTIEKFVQTVHWKDALNILKLVVSRSASLVHPAYSHAHGDLSNLEVSRIWDGSAKALPGKTLDFTFDISETPVIGRRFDELQGSGGREGKARAVTRSTSSTSSGSNSNTVLVPVSWRRPQSSQKRTREKLVNVLSLCGQEVGLTKNPSVIFSSCGDLDMMMEVQGSGVSSEEGGTREDTLDDTASEQQFRVFRDFDFLDVELEDGEGESVDNFNWGVRRRSLDSTELGDLLEESQHSGSTPSLGQEDPQDSDQSSEEEESSTSQSLSHSQLTNLSPSEETNHTDSLSTSCDTTSADPQSLNATTPGTSQGPPHDEQGGLRGGVSVCGDDEDTQGQDDDLSLSVNDLPQGQDDDLSLSVNDLPQGLGSDLSLSVNDLPQALGSDCWEGESFTLDLEHHGHHGHSMELCRPPLGFLDPSCLPSLRDDVDDLEDLGFPPPPSPFFSAILAAFQPTVCDDAEEAWRCHINQLVTDSDGSCAVYTFHVFSSLFQNIQTKFCSLTSDAAGYLGDGLRGIGSKFVRSSDMLTTCSDCPTLYVDADTIISYGLLEKMKFSVLELQEYLDTYNNREEAAVSWLRNCKDTFPRCPGDGVITCQPGDSEEKQMESLAQLELCQRLYKLHFQLLLLFQSYCKLIGQVHAVSAVPELLNMSRELSDLKTSLRAAEAAVASNLEHTHMAHTQTQASAALPSFSSSEAAVQAILECLNNQEFSKAIRYIHECRRLWPNGVFGGGSESEVQTLLNVYFRHQTLGQTGTIALVGSRQDLSLICSKLLELNGEIRDMIRRAQGYRVVNTYLPDSSASGTSL</sequence>
<feature type="compositionally biased region" description="Polar residues" evidence="1">
    <location>
        <begin position="1584"/>
        <end position="1597"/>
    </location>
</feature>
<feature type="compositionally biased region" description="Polar residues" evidence="1">
    <location>
        <begin position="2653"/>
        <end position="2666"/>
    </location>
</feature>
<proteinExistence type="predicted"/>
<dbReference type="PANTHER" id="PTHR12295">
    <property type="entry name" value="FURRY-RELATED"/>
    <property type="match status" value="1"/>
</dbReference>
<feature type="region of interest" description="Disordered" evidence="1">
    <location>
        <begin position="1"/>
        <end position="48"/>
    </location>
</feature>
<reference evidence="7" key="1">
    <citation type="submission" date="2025-08" db="UniProtKB">
        <authorList>
            <consortium name="RefSeq"/>
        </authorList>
    </citation>
    <scope>IDENTIFICATION</scope>
</reference>
<name>A0ABM3CHX2_SALSA</name>
<dbReference type="Pfam" id="PF14222">
    <property type="entry name" value="MOR2-PAG1_N"/>
    <property type="match status" value="1"/>
</dbReference>
<feature type="domain" description="Cell morphogenesis central region" evidence="4">
    <location>
        <begin position="1885"/>
        <end position="1977"/>
    </location>
</feature>
<evidence type="ECO:0000256" key="1">
    <source>
        <dbReference type="SAM" id="MobiDB-lite"/>
    </source>
</evidence>
<dbReference type="InterPro" id="IPR039867">
    <property type="entry name" value="Furry/Tao3/Mor2"/>
</dbReference>
<dbReference type="InterPro" id="IPR045842">
    <property type="entry name" value="Fry_C"/>
</dbReference>
<dbReference type="GeneID" id="106563781"/>
<dbReference type="PANTHER" id="PTHR12295:SF29">
    <property type="entry name" value="PROTEIN FURRY HOMOLOG"/>
    <property type="match status" value="1"/>
</dbReference>
<gene>
    <name evidence="7" type="primary">LOC106563781</name>
</gene>
<dbReference type="Pfam" id="PF14225">
    <property type="entry name" value="MOR2-PAG1_C"/>
    <property type="match status" value="1"/>
</dbReference>
<dbReference type="SUPFAM" id="SSF48371">
    <property type="entry name" value="ARM repeat"/>
    <property type="match status" value="2"/>
</dbReference>
<feature type="region of interest" description="Disordered" evidence="1">
    <location>
        <begin position="2521"/>
        <end position="2541"/>
    </location>
</feature>
<feature type="domain" description="Cell morphogenesis central region" evidence="4">
    <location>
        <begin position="1266"/>
        <end position="1426"/>
    </location>
</feature>
<organism evidence="6 7">
    <name type="scientific">Salmo salar</name>
    <name type="common">Atlantic salmon</name>
    <dbReference type="NCBI Taxonomy" id="8030"/>
    <lineage>
        <taxon>Eukaryota</taxon>
        <taxon>Metazoa</taxon>
        <taxon>Chordata</taxon>
        <taxon>Craniata</taxon>
        <taxon>Vertebrata</taxon>
        <taxon>Euteleostomi</taxon>
        <taxon>Actinopterygii</taxon>
        <taxon>Neopterygii</taxon>
        <taxon>Teleostei</taxon>
        <taxon>Protacanthopterygii</taxon>
        <taxon>Salmoniformes</taxon>
        <taxon>Salmonidae</taxon>
        <taxon>Salmoninae</taxon>
        <taxon>Salmo</taxon>
    </lineage>
</organism>
<feature type="region of interest" description="Disordered" evidence="1">
    <location>
        <begin position="2043"/>
        <end position="2080"/>
    </location>
</feature>
<evidence type="ECO:0000259" key="4">
    <source>
        <dbReference type="Pfam" id="PF14228"/>
    </source>
</evidence>
<feature type="region of interest" description="Disordered" evidence="1">
    <location>
        <begin position="1584"/>
        <end position="1616"/>
    </location>
</feature>
<accession>A0ABM3CHX2</accession>
<dbReference type="Proteomes" id="UP001652741">
    <property type="component" value="Chromosome ssa11"/>
</dbReference>
<dbReference type="InterPro" id="IPR025481">
    <property type="entry name" value="Cell_Morphogen_C"/>
</dbReference>
<dbReference type="InterPro" id="IPR016024">
    <property type="entry name" value="ARM-type_fold"/>
</dbReference>
<feature type="region of interest" description="Disordered" evidence="1">
    <location>
        <begin position="2436"/>
        <end position="2466"/>
    </location>
</feature>
<dbReference type="Pfam" id="PF14228">
    <property type="entry name" value="MOR2-PAG1_mid"/>
    <property type="match status" value="3"/>
</dbReference>
<dbReference type="Pfam" id="PF19421">
    <property type="entry name" value="Fry_C"/>
    <property type="match status" value="1"/>
</dbReference>
<feature type="compositionally biased region" description="Acidic residues" evidence="1">
    <location>
        <begin position="2683"/>
        <end position="2695"/>
    </location>
</feature>
<feature type="compositionally biased region" description="Polar residues" evidence="1">
    <location>
        <begin position="33"/>
        <end position="44"/>
    </location>
</feature>
<feature type="compositionally biased region" description="Gly residues" evidence="1">
    <location>
        <begin position="1827"/>
        <end position="1836"/>
    </location>
</feature>
<feature type="region of interest" description="Disordered" evidence="1">
    <location>
        <begin position="98"/>
        <end position="118"/>
    </location>
</feature>
<evidence type="ECO:0000259" key="5">
    <source>
        <dbReference type="Pfam" id="PF19421"/>
    </source>
</evidence>
<feature type="compositionally biased region" description="Low complexity" evidence="1">
    <location>
        <begin position="2617"/>
        <end position="2626"/>
    </location>
</feature>
<protein>
    <submittedName>
        <fullName evidence="7">Protein furry homolog isoform X2</fullName>
    </submittedName>
</protein>
<evidence type="ECO:0000313" key="7">
    <source>
        <dbReference type="RefSeq" id="XP_045546141.1"/>
    </source>
</evidence>
<feature type="compositionally biased region" description="Low complexity" evidence="1">
    <location>
        <begin position="2453"/>
        <end position="2465"/>
    </location>
</feature>
<feature type="domain" description="Cell morphogenesis central region" evidence="4">
    <location>
        <begin position="1699"/>
        <end position="1760"/>
    </location>
</feature>
<feature type="domain" description="Cell morphogenesis protein C-terminal" evidence="3">
    <location>
        <begin position="2131"/>
        <end position="2382"/>
    </location>
</feature>
<feature type="compositionally biased region" description="Low complexity" evidence="1">
    <location>
        <begin position="1814"/>
        <end position="1826"/>
    </location>
</feature>
<feature type="compositionally biased region" description="Low complexity" evidence="1">
    <location>
        <begin position="2639"/>
        <end position="2652"/>
    </location>
</feature>
<feature type="region of interest" description="Disordered" evidence="1">
    <location>
        <begin position="1813"/>
        <end position="1846"/>
    </location>
</feature>
<evidence type="ECO:0000259" key="2">
    <source>
        <dbReference type="Pfam" id="PF14222"/>
    </source>
</evidence>
<dbReference type="RefSeq" id="XP_045546141.1">
    <property type="nucleotide sequence ID" value="XM_045690185.1"/>
</dbReference>
<feature type="domain" description="Protein furry C-terminal" evidence="5">
    <location>
        <begin position="2409"/>
        <end position="3159"/>
    </location>
</feature>
<evidence type="ECO:0000313" key="6">
    <source>
        <dbReference type="Proteomes" id="UP001652741"/>
    </source>
</evidence>
<evidence type="ECO:0000259" key="3">
    <source>
        <dbReference type="Pfam" id="PF14225"/>
    </source>
</evidence>
<feature type="compositionally biased region" description="Acidic residues" evidence="1">
    <location>
        <begin position="2603"/>
        <end position="2616"/>
    </location>
</feature>
<feature type="compositionally biased region" description="Basic and acidic residues" evidence="1">
    <location>
        <begin position="1607"/>
        <end position="1616"/>
    </location>
</feature>
<feature type="region of interest" description="Disordered" evidence="1">
    <location>
        <begin position="2588"/>
        <end position="2715"/>
    </location>
</feature>